<feature type="transmembrane region" description="Helical" evidence="9">
    <location>
        <begin position="716"/>
        <end position="734"/>
    </location>
</feature>
<evidence type="ECO:0000256" key="8">
    <source>
        <dbReference type="SAM" id="MobiDB-lite"/>
    </source>
</evidence>
<dbReference type="InterPro" id="IPR001611">
    <property type="entry name" value="Leu-rich_rpt"/>
</dbReference>
<dbReference type="GO" id="GO:0008528">
    <property type="term" value="F:G protein-coupled peptide receptor activity"/>
    <property type="evidence" value="ECO:0007669"/>
    <property type="project" value="TreeGrafter"/>
</dbReference>
<accession>A0A6A7G5K8</accession>
<keyword evidence="9" id="KW-0812">Transmembrane</keyword>
<dbReference type="Gene3D" id="3.80.10.10">
    <property type="entry name" value="Ribonuclease Inhibitor"/>
    <property type="match status" value="3"/>
</dbReference>
<dbReference type="EMBL" id="IACT01007077">
    <property type="protein sequence ID" value="LAC26196.1"/>
    <property type="molecule type" value="mRNA"/>
</dbReference>
<name>A0A6A7G5K8_9CRUS</name>
<dbReference type="GO" id="GO:0005886">
    <property type="term" value="C:plasma membrane"/>
    <property type="evidence" value="ECO:0007669"/>
    <property type="project" value="UniProtKB-SubCell"/>
</dbReference>
<dbReference type="PANTHER" id="PTHR24372">
    <property type="entry name" value="GLYCOPROTEIN HORMONE RECEPTOR"/>
    <property type="match status" value="1"/>
</dbReference>
<evidence type="ECO:0000256" key="4">
    <source>
        <dbReference type="ARBA" id="ARBA00022737"/>
    </source>
</evidence>
<evidence type="ECO:0000256" key="3">
    <source>
        <dbReference type="ARBA" id="ARBA00022614"/>
    </source>
</evidence>
<keyword evidence="7" id="KW-0807">Transducer</keyword>
<dbReference type="PANTHER" id="PTHR24372:SF82">
    <property type="entry name" value="RICKETS"/>
    <property type="match status" value="1"/>
</dbReference>
<evidence type="ECO:0000256" key="2">
    <source>
        <dbReference type="ARBA" id="ARBA00022475"/>
    </source>
</evidence>
<organism evidence="10">
    <name type="scientific">Hirondellea gigas</name>
    <dbReference type="NCBI Taxonomy" id="1518452"/>
    <lineage>
        <taxon>Eukaryota</taxon>
        <taxon>Metazoa</taxon>
        <taxon>Ecdysozoa</taxon>
        <taxon>Arthropoda</taxon>
        <taxon>Crustacea</taxon>
        <taxon>Multicrustacea</taxon>
        <taxon>Malacostraca</taxon>
        <taxon>Eumalacostraca</taxon>
        <taxon>Peracarida</taxon>
        <taxon>Amphipoda</taxon>
        <taxon>Amphilochidea</taxon>
        <taxon>Lysianassida</taxon>
        <taxon>Lysianassidira</taxon>
        <taxon>Lysianassoidea</taxon>
        <taxon>Lysianassidae</taxon>
        <taxon>Hirondellea</taxon>
    </lineage>
</organism>
<keyword evidence="5" id="KW-0297">G-protein coupled receptor</keyword>
<evidence type="ECO:0000256" key="9">
    <source>
        <dbReference type="SAM" id="Phobius"/>
    </source>
</evidence>
<dbReference type="SMART" id="SM00369">
    <property type="entry name" value="LRR_TYP"/>
    <property type="match status" value="12"/>
</dbReference>
<dbReference type="SUPFAM" id="SSF52058">
    <property type="entry name" value="L domain-like"/>
    <property type="match status" value="2"/>
</dbReference>
<keyword evidence="3" id="KW-0433">Leucine-rich repeat</keyword>
<dbReference type="SUPFAM" id="SSF81321">
    <property type="entry name" value="Family A G protein-coupled receptor-like"/>
    <property type="match status" value="1"/>
</dbReference>
<sequence>MYSPPKTMPLHCSSFWRIFLFFVQIPFLKAFIYSSLSNVLVLVTIVPSSRAEISSENYADLNASKATSDGNNTSFSSYCPSPCSCTPRLPPPILPGLWGIAAPIPLPLSSPDQIKLLASCEKLGLRAPPPLPSPPADAPQDYIVVEMDLSGNKLQKLPGRAFHTYEHLRELQLSHNSIQHIRPQAFYGLRLQTLILDDNELEWLPETLLWLGQLEELSLEQNYFTVVPAAVSSILSLKTLNLAHNKLTRLQEEAFSNLPNLVSLSLNHNSISSVHVLALAALPSLQRLNLVENLLSNIPSAVRLCPSITQLLLSNNKISSVMEDSLTGLIMLEEVTLNGNPLHFVHHRAFAALPSLNSLVLQEVSGLQVLPSLAGTSSLDSLRIDRGALRRVPPNICAQAPLLRSLNLHHNLLETTPDLHLCRDLRLLDLSHNRLHALGSSALLQQGLLQDLLLQHNFITKLEDGAFMGLHGLQILNLEHNMLYFIGAKAFLPLVSLKDINLGNNDLQDFPSVGLEHVTTLKVHHNSGLKVFPGPERFWAAHTLVLSYAYHCCPYLSIDSDDKSDGGEGKQRFTEDVIYNVEDIQAFDNALLLNMTDVWSDLEGMNSDFGALWAKLAADFPPSVATEQASSEQQHGPGPSNARTPPRERLGRPSHHRQAIVHCIPKPSPFMPCRDLFDWWTLRCGVWIVFLLALLGNGTVVIVLFFARSKLDVPRFLVANLALADFFMGIYLGVPKPLVPQDLWENPVGVSGLVAEWRVRLDVALAGN</sequence>
<evidence type="ECO:0000256" key="6">
    <source>
        <dbReference type="ARBA" id="ARBA00023170"/>
    </source>
</evidence>
<keyword evidence="6 10" id="KW-0675">Receptor</keyword>
<dbReference type="InterPro" id="IPR003591">
    <property type="entry name" value="Leu-rich_rpt_typical-subtyp"/>
</dbReference>
<dbReference type="Gene3D" id="1.20.1070.10">
    <property type="entry name" value="Rhodopsin 7-helix transmembrane proteins"/>
    <property type="match status" value="1"/>
</dbReference>
<evidence type="ECO:0000256" key="1">
    <source>
        <dbReference type="ARBA" id="ARBA00004651"/>
    </source>
</evidence>
<keyword evidence="2" id="KW-1003">Cell membrane</keyword>
<keyword evidence="4" id="KW-0677">Repeat</keyword>
<evidence type="ECO:0000256" key="5">
    <source>
        <dbReference type="ARBA" id="ARBA00023040"/>
    </source>
</evidence>
<proteinExistence type="evidence at transcript level"/>
<feature type="compositionally biased region" description="Polar residues" evidence="8">
    <location>
        <begin position="625"/>
        <end position="634"/>
    </location>
</feature>
<dbReference type="GO" id="GO:0007189">
    <property type="term" value="P:adenylate cyclase-activating G protein-coupled receptor signaling pathway"/>
    <property type="evidence" value="ECO:0007669"/>
    <property type="project" value="TreeGrafter"/>
</dbReference>
<comment type="subcellular location">
    <subcellularLocation>
        <location evidence="1">Cell membrane</location>
        <topology evidence="1">Multi-pass membrane protein</topology>
    </subcellularLocation>
</comment>
<feature type="region of interest" description="Disordered" evidence="8">
    <location>
        <begin position="625"/>
        <end position="655"/>
    </location>
</feature>
<dbReference type="InterPro" id="IPR032675">
    <property type="entry name" value="LRR_dom_sf"/>
</dbReference>
<protein>
    <submittedName>
        <fullName evidence="10">Leucine-rich repeat-containing G-protein coupled receptor 5-like isoform X4</fullName>
    </submittedName>
</protein>
<dbReference type="PROSITE" id="PS51450">
    <property type="entry name" value="LRR"/>
    <property type="match status" value="6"/>
</dbReference>
<evidence type="ECO:0000313" key="10">
    <source>
        <dbReference type="EMBL" id="LAC26196.1"/>
    </source>
</evidence>
<feature type="transmembrane region" description="Helical" evidence="9">
    <location>
        <begin position="686"/>
        <end position="707"/>
    </location>
</feature>
<reference evidence="10" key="1">
    <citation type="submission" date="2017-11" db="EMBL/GenBank/DDBJ databases">
        <title>The sensing device of the deep-sea amphipod.</title>
        <authorList>
            <person name="Kobayashi H."/>
            <person name="Nagahama T."/>
            <person name="Arai W."/>
            <person name="Sasagawa Y."/>
            <person name="Umeda M."/>
            <person name="Hayashi T."/>
            <person name="Nikaido I."/>
            <person name="Watanabe H."/>
            <person name="Oguri K."/>
            <person name="Kitazato H."/>
            <person name="Fujioka K."/>
            <person name="Kido Y."/>
            <person name="Takami H."/>
        </authorList>
    </citation>
    <scope>NUCLEOTIDE SEQUENCE</scope>
    <source>
        <tissue evidence="10">Whole body</tissue>
    </source>
</reference>
<dbReference type="Pfam" id="PF13855">
    <property type="entry name" value="LRR_8"/>
    <property type="match status" value="5"/>
</dbReference>
<keyword evidence="9" id="KW-0472">Membrane</keyword>
<dbReference type="AlphaFoldDB" id="A0A6A7G5K8"/>
<keyword evidence="9" id="KW-1133">Transmembrane helix</keyword>
<dbReference type="GO" id="GO:0009755">
    <property type="term" value="P:hormone-mediated signaling pathway"/>
    <property type="evidence" value="ECO:0007669"/>
    <property type="project" value="TreeGrafter"/>
</dbReference>
<evidence type="ECO:0000256" key="7">
    <source>
        <dbReference type="ARBA" id="ARBA00023224"/>
    </source>
</evidence>